<evidence type="ECO:0000256" key="3">
    <source>
        <dbReference type="SAM" id="MobiDB-lite"/>
    </source>
</evidence>
<feature type="compositionally biased region" description="Basic residues" evidence="3">
    <location>
        <begin position="506"/>
        <end position="523"/>
    </location>
</feature>
<comment type="caution">
    <text evidence="4">The sequence shown here is derived from an EMBL/GenBank/DDBJ whole genome shotgun (WGS) entry which is preliminary data.</text>
</comment>
<dbReference type="GO" id="GO:0005739">
    <property type="term" value="C:mitochondrion"/>
    <property type="evidence" value="ECO:0007669"/>
    <property type="project" value="TreeGrafter"/>
</dbReference>
<feature type="compositionally biased region" description="Acidic residues" evidence="3">
    <location>
        <begin position="158"/>
        <end position="167"/>
    </location>
</feature>
<dbReference type="Proteomes" id="UP000249056">
    <property type="component" value="Unassembled WGS sequence"/>
</dbReference>
<feature type="region of interest" description="Disordered" evidence="3">
    <location>
        <begin position="414"/>
        <end position="435"/>
    </location>
</feature>
<dbReference type="GO" id="GO:0006289">
    <property type="term" value="P:nucleotide-excision repair"/>
    <property type="evidence" value="ECO:0007669"/>
    <property type="project" value="InterPro"/>
</dbReference>
<dbReference type="Gene3D" id="3.20.20.150">
    <property type="entry name" value="Divalent-metal-dependent TIM barrel enzymes"/>
    <property type="match status" value="2"/>
</dbReference>
<dbReference type="GO" id="GO:0043504">
    <property type="term" value="P:mitochondrial DNA repair"/>
    <property type="evidence" value="ECO:0007669"/>
    <property type="project" value="TreeGrafter"/>
</dbReference>
<feature type="compositionally biased region" description="Polar residues" evidence="3">
    <location>
        <begin position="9"/>
        <end position="30"/>
    </location>
</feature>
<keyword evidence="2" id="KW-0234">DNA repair</keyword>
<feature type="region of interest" description="Disordered" evidence="3">
    <location>
        <begin position="1"/>
        <end position="167"/>
    </location>
</feature>
<keyword evidence="1" id="KW-0227">DNA damage</keyword>
<gene>
    <name evidence="4" type="ORF">DID88_003780</name>
</gene>
<feature type="compositionally biased region" description="Acidic residues" evidence="3">
    <location>
        <begin position="534"/>
        <end position="543"/>
    </location>
</feature>
<reference evidence="4 5" key="1">
    <citation type="submission" date="2018-06" db="EMBL/GenBank/DDBJ databases">
        <title>Genome Sequence of the Brown Rot Fungal Pathogen Monilinia fructigena.</title>
        <authorList>
            <person name="Landi L."/>
            <person name="De Miccolis Angelini R.M."/>
            <person name="Pollastro S."/>
            <person name="Abate D."/>
            <person name="Faretra F."/>
            <person name="Romanazzi G."/>
        </authorList>
    </citation>
    <scope>NUCLEOTIDE SEQUENCE [LARGE SCALE GENOMIC DNA]</scope>
    <source>
        <strain evidence="4 5">Mfrg269</strain>
    </source>
</reference>
<dbReference type="OrthoDB" id="541883at2759"/>
<dbReference type="Pfam" id="PF03851">
    <property type="entry name" value="UvdE"/>
    <property type="match status" value="1"/>
</dbReference>
<feature type="compositionally biased region" description="Basic and acidic residues" evidence="3">
    <location>
        <begin position="136"/>
        <end position="157"/>
    </location>
</feature>
<feature type="compositionally biased region" description="Basic residues" evidence="3">
    <location>
        <begin position="122"/>
        <end position="134"/>
    </location>
</feature>
<accession>A0A395ITH7</accession>
<dbReference type="GO" id="GO:0004519">
    <property type="term" value="F:endonuclease activity"/>
    <property type="evidence" value="ECO:0007669"/>
    <property type="project" value="InterPro"/>
</dbReference>
<dbReference type="InterPro" id="IPR004601">
    <property type="entry name" value="UvdE"/>
</dbReference>
<dbReference type="PANTHER" id="PTHR31290">
    <property type="entry name" value="UV-DAMAGE ENDONUCLEASE"/>
    <property type="match status" value="1"/>
</dbReference>
<organism evidence="4 5">
    <name type="scientific">Monilinia fructigena</name>
    <dbReference type="NCBI Taxonomy" id="38457"/>
    <lineage>
        <taxon>Eukaryota</taxon>
        <taxon>Fungi</taxon>
        <taxon>Dikarya</taxon>
        <taxon>Ascomycota</taxon>
        <taxon>Pezizomycotina</taxon>
        <taxon>Leotiomycetes</taxon>
        <taxon>Helotiales</taxon>
        <taxon>Sclerotiniaceae</taxon>
        <taxon>Monilinia</taxon>
    </lineage>
</organism>
<dbReference type="AlphaFoldDB" id="A0A395ITH7"/>
<dbReference type="GO" id="GO:0005634">
    <property type="term" value="C:nucleus"/>
    <property type="evidence" value="ECO:0007669"/>
    <property type="project" value="TreeGrafter"/>
</dbReference>
<sequence>MPPKRKRSSVVTTPEVNSSSTSILPLNQPTLVKPPARPSRQSSRRGKPDTNPEHNADILDSKTALRASPDADEAGESFDLKKIEVPIMPGKENSVNVSVKDEESDSPLSEIGNQLLVPTPAKKQKKAPTKKQAAKKAAEKKIKKEDDEDEWDKRVDPDGDGDDEGQAEDADAIKLEARRPPPINSDYLPLPWKGRLGYACLNTYLRSSNPPVFTSSNLPHAEYGYKLAPFAGEALAEVGKVVAELGHRVSTHPGQVLRVQKSLRMQFETSNIMTKCSVSLKLPTQIDKDAVLILHMGATLPPCANDMDLMIEAKDKEQAVFELMRTFKLPGYDTFNDIVPYERDDDNRVLPKKPKKKKTKKQVADEIEEFGHEIVEEEEPAKEIVPEGEVGMGGKDNRVYWPVGMEEWLRPKKREIKKKGTEGDKEEEEIFKNPTPANFEARKKISARKNMQFDEEVKEKLAKAECLNDVSEVVELVKSAQAKLDEKAEANGFARGPGGSSNKKSMPAKKKVTPALAKKKTAKKAQTPSASVSNEDEDEDEDYLSMPDLSADDDDELKETSNKGC</sequence>
<proteinExistence type="predicted"/>
<dbReference type="GO" id="GO:0009411">
    <property type="term" value="P:response to UV"/>
    <property type="evidence" value="ECO:0007669"/>
    <property type="project" value="InterPro"/>
</dbReference>
<dbReference type="PANTHER" id="PTHR31290:SF5">
    <property type="entry name" value="UV-DAMAGE ENDONUCLEASE"/>
    <property type="match status" value="1"/>
</dbReference>
<evidence type="ECO:0000313" key="5">
    <source>
        <dbReference type="Proteomes" id="UP000249056"/>
    </source>
</evidence>
<evidence type="ECO:0000256" key="1">
    <source>
        <dbReference type="ARBA" id="ARBA00022763"/>
    </source>
</evidence>
<evidence type="ECO:0000313" key="4">
    <source>
        <dbReference type="EMBL" id="RAL63356.1"/>
    </source>
</evidence>
<keyword evidence="5" id="KW-1185">Reference proteome</keyword>
<feature type="compositionally biased region" description="Basic and acidic residues" evidence="3">
    <location>
        <begin position="46"/>
        <end position="60"/>
    </location>
</feature>
<protein>
    <submittedName>
        <fullName evidence="4">Uncharacterized protein</fullName>
    </submittedName>
</protein>
<name>A0A395ITH7_9HELO</name>
<dbReference type="EMBL" id="QKRW01000019">
    <property type="protein sequence ID" value="RAL63356.1"/>
    <property type="molecule type" value="Genomic_DNA"/>
</dbReference>
<evidence type="ECO:0000256" key="2">
    <source>
        <dbReference type="ARBA" id="ARBA00023204"/>
    </source>
</evidence>
<feature type="region of interest" description="Disordered" evidence="3">
    <location>
        <begin position="486"/>
        <end position="565"/>
    </location>
</feature>